<accession>A0AAD7CP00</accession>
<proteinExistence type="predicted"/>
<gene>
    <name evidence="2" type="ORF">B0H17DRAFT_1146421</name>
</gene>
<dbReference type="Proteomes" id="UP001221757">
    <property type="component" value="Unassembled WGS sequence"/>
</dbReference>
<comment type="caution">
    <text evidence="2">The sequence shown here is derived from an EMBL/GenBank/DDBJ whole genome shotgun (WGS) entry which is preliminary data.</text>
</comment>
<keyword evidence="3" id="KW-1185">Reference proteome</keyword>
<dbReference type="EMBL" id="JARKIE010000309">
    <property type="protein sequence ID" value="KAJ7655484.1"/>
    <property type="molecule type" value="Genomic_DNA"/>
</dbReference>
<organism evidence="2 3">
    <name type="scientific">Mycena rosella</name>
    <name type="common">Pink bonnet</name>
    <name type="synonym">Agaricus rosellus</name>
    <dbReference type="NCBI Taxonomy" id="1033263"/>
    <lineage>
        <taxon>Eukaryota</taxon>
        <taxon>Fungi</taxon>
        <taxon>Dikarya</taxon>
        <taxon>Basidiomycota</taxon>
        <taxon>Agaricomycotina</taxon>
        <taxon>Agaricomycetes</taxon>
        <taxon>Agaricomycetidae</taxon>
        <taxon>Agaricales</taxon>
        <taxon>Marasmiineae</taxon>
        <taxon>Mycenaceae</taxon>
        <taxon>Mycena</taxon>
    </lineage>
</organism>
<evidence type="ECO:0000256" key="1">
    <source>
        <dbReference type="SAM" id="MobiDB-lite"/>
    </source>
</evidence>
<feature type="compositionally biased region" description="Basic and acidic residues" evidence="1">
    <location>
        <begin position="223"/>
        <end position="232"/>
    </location>
</feature>
<sequence>MHLRRSPPTAFDVATRINGRPLGHQQAITVHILFLIFPTPRPETIFSRRNSPTVPDSGHKPKIHNNHFNIRVTNGMEGSLDSRSFGPSADRAGTRSLPSSFISTRPEAHFTRQFAVSRGRMANAANMTRRRADARLLSAASSVTPRRQALMDRVTALEATATKFASDNAGLKDNNDLLVARADDLGRRLHNKTRQANRARVSADTLRDALGRSKHARAIQAGRLERRKRDGI</sequence>
<name>A0AAD7CP00_MYCRO</name>
<feature type="region of interest" description="Disordered" evidence="1">
    <location>
        <begin position="212"/>
        <end position="232"/>
    </location>
</feature>
<evidence type="ECO:0000313" key="2">
    <source>
        <dbReference type="EMBL" id="KAJ7655484.1"/>
    </source>
</evidence>
<protein>
    <submittedName>
        <fullName evidence="2">Uncharacterized protein</fullName>
    </submittedName>
</protein>
<evidence type="ECO:0000313" key="3">
    <source>
        <dbReference type="Proteomes" id="UP001221757"/>
    </source>
</evidence>
<reference evidence="2" key="1">
    <citation type="submission" date="2023-03" db="EMBL/GenBank/DDBJ databases">
        <title>Massive genome expansion in bonnet fungi (Mycena s.s.) driven by repeated elements and novel gene families across ecological guilds.</title>
        <authorList>
            <consortium name="Lawrence Berkeley National Laboratory"/>
            <person name="Harder C.B."/>
            <person name="Miyauchi S."/>
            <person name="Viragh M."/>
            <person name="Kuo A."/>
            <person name="Thoen E."/>
            <person name="Andreopoulos B."/>
            <person name="Lu D."/>
            <person name="Skrede I."/>
            <person name="Drula E."/>
            <person name="Henrissat B."/>
            <person name="Morin E."/>
            <person name="Kohler A."/>
            <person name="Barry K."/>
            <person name="LaButti K."/>
            <person name="Morin E."/>
            <person name="Salamov A."/>
            <person name="Lipzen A."/>
            <person name="Mereny Z."/>
            <person name="Hegedus B."/>
            <person name="Baldrian P."/>
            <person name="Stursova M."/>
            <person name="Weitz H."/>
            <person name="Taylor A."/>
            <person name="Grigoriev I.V."/>
            <person name="Nagy L.G."/>
            <person name="Martin F."/>
            <person name="Kauserud H."/>
        </authorList>
    </citation>
    <scope>NUCLEOTIDE SEQUENCE</scope>
    <source>
        <strain evidence="2">CBHHK067</strain>
    </source>
</reference>
<dbReference type="AlphaFoldDB" id="A0AAD7CP00"/>